<dbReference type="Gene3D" id="1.10.3720.10">
    <property type="entry name" value="MetI-like"/>
    <property type="match status" value="1"/>
</dbReference>
<evidence type="ECO:0000256" key="7">
    <source>
        <dbReference type="RuleBase" id="RU363032"/>
    </source>
</evidence>
<keyword evidence="4 7" id="KW-0812">Transmembrane</keyword>
<dbReference type="CDD" id="cd06261">
    <property type="entry name" value="TM_PBP2"/>
    <property type="match status" value="1"/>
</dbReference>
<accession>A8F6B0</accession>
<protein>
    <submittedName>
        <fullName evidence="9">Binding-protein-dependent transport systems inner membrane component</fullName>
    </submittedName>
</protein>
<dbReference type="STRING" id="416591.Tlet_1129"/>
<feature type="transmembrane region" description="Helical" evidence="7">
    <location>
        <begin position="105"/>
        <end position="126"/>
    </location>
</feature>
<evidence type="ECO:0000256" key="3">
    <source>
        <dbReference type="ARBA" id="ARBA00022475"/>
    </source>
</evidence>
<dbReference type="EMBL" id="CP000812">
    <property type="protein sequence ID" value="ABV33694.1"/>
    <property type="molecule type" value="Genomic_DNA"/>
</dbReference>
<keyword evidence="2 7" id="KW-0813">Transport</keyword>
<reference evidence="9 10" key="1">
    <citation type="submission" date="2007-08" db="EMBL/GenBank/DDBJ databases">
        <title>Complete sequence of Thermotoga lettingae TMO.</title>
        <authorList>
            <consortium name="US DOE Joint Genome Institute"/>
            <person name="Copeland A."/>
            <person name="Lucas S."/>
            <person name="Lapidus A."/>
            <person name="Barry K."/>
            <person name="Glavina del Rio T."/>
            <person name="Dalin E."/>
            <person name="Tice H."/>
            <person name="Pitluck S."/>
            <person name="Foster B."/>
            <person name="Bruce D."/>
            <person name="Schmutz J."/>
            <person name="Larimer F."/>
            <person name="Land M."/>
            <person name="Hauser L."/>
            <person name="Kyrpides N."/>
            <person name="Mikhailova N."/>
            <person name="Nelson K."/>
            <person name="Gogarten J.P."/>
            <person name="Noll K."/>
            <person name="Richardson P."/>
        </authorList>
    </citation>
    <scope>NUCLEOTIDE SEQUENCE [LARGE SCALE GENOMIC DNA]</scope>
    <source>
        <strain evidence="10">ATCC BAA-301 / DSM 14385 / NBRC 107922 / TMO</strain>
    </source>
</reference>
<feature type="transmembrane region" description="Helical" evidence="7">
    <location>
        <begin position="12"/>
        <end position="33"/>
    </location>
</feature>
<evidence type="ECO:0000256" key="4">
    <source>
        <dbReference type="ARBA" id="ARBA00022692"/>
    </source>
</evidence>
<dbReference type="InterPro" id="IPR000515">
    <property type="entry name" value="MetI-like"/>
</dbReference>
<sequence precursor="true">MKKSIRAMTFYILSTSIVVLWMIPFLIAIFTAFKTMDEIFMLRNFWSVPKSWTFDNFKTAWVEGNMGRYFINTFFVTAVSVVLTLFLSSLSAFALSWYRFKLRTAILVIFVAGMLIPFQMLLIPVYKFSLSTGLYDSLWGLILFHAAFQIGFCTFFLRNFMVTIPTSIFEAARIDGANAFRIYSKIIMPLVKPAIAALSILEFTWIWNDYLWSLILIQSDSKKTVTLGLTSLQGQWISSWNVIAAGALLAAVVPIIVFLLFQRYFIEGLTMGSVKE</sequence>
<organism evidence="9 10">
    <name type="scientific">Pseudothermotoga lettingae (strain ATCC BAA-301 / DSM 14385 / NBRC 107922 / TMO)</name>
    <name type="common">Thermotoga lettingae</name>
    <dbReference type="NCBI Taxonomy" id="416591"/>
    <lineage>
        <taxon>Bacteria</taxon>
        <taxon>Thermotogati</taxon>
        <taxon>Thermotogota</taxon>
        <taxon>Thermotogae</taxon>
        <taxon>Thermotogales</taxon>
        <taxon>Thermotogaceae</taxon>
        <taxon>Pseudothermotoga</taxon>
    </lineage>
</organism>
<dbReference type="SUPFAM" id="SSF161098">
    <property type="entry name" value="MetI-like"/>
    <property type="match status" value="1"/>
</dbReference>
<dbReference type="HOGENOM" id="CLU_016047_1_2_0"/>
<dbReference type="PROSITE" id="PS50928">
    <property type="entry name" value="ABC_TM1"/>
    <property type="match status" value="1"/>
</dbReference>
<evidence type="ECO:0000256" key="1">
    <source>
        <dbReference type="ARBA" id="ARBA00004651"/>
    </source>
</evidence>
<evidence type="ECO:0000313" key="9">
    <source>
        <dbReference type="EMBL" id="ABV33694.1"/>
    </source>
</evidence>
<dbReference type="InterPro" id="IPR035906">
    <property type="entry name" value="MetI-like_sf"/>
</dbReference>
<evidence type="ECO:0000256" key="5">
    <source>
        <dbReference type="ARBA" id="ARBA00022989"/>
    </source>
</evidence>
<comment type="similarity">
    <text evidence="7">Belongs to the binding-protein-dependent transport system permease family.</text>
</comment>
<name>A8F6B0_PSELT</name>
<dbReference type="KEGG" id="tle:Tlet_1129"/>
<feature type="transmembrane region" description="Helical" evidence="7">
    <location>
        <begin position="237"/>
        <end position="261"/>
    </location>
</feature>
<dbReference type="eggNOG" id="COG0395">
    <property type="taxonomic scope" value="Bacteria"/>
</dbReference>
<feature type="transmembrane region" description="Helical" evidence="7">
    <location>
        <begin position="194"/>
        <end position="217"/>
    </location>
</feature>
<dbReference type="PANTHER" id="PTHR43744:SF8">
    <property type="entry name" value="SN-GLYCEROL-3-PHOSPHATE TRANSPORT SYSTEM PERMEASE PROTEIN UGPE"/>
    <property type="match status" value="1"/>
</dbReference>
<evidence type="ECO:0000256" key="2">
    <source>
        <dbReference type="ARBA" id="ARBA00022448"/>
    </source>
</evidence>
<keyword evidence="6 7" id="KW-0472">Membrane</keyword>
<evidence type="ECO:0000313" key="10">
    <source>
        <dbReference type="Proteomes" id="UP000002016"/>
    </source>
</evidence>
<feature type="transmembrane region" description="Helical" evidence="7">
    <location>
        <begin position="69"/>
        <end position="98"/>
    </location>
</feature>
<dbReference type="Pfam" id="PF00528">
    <property type="entry name" value="BPD_transp_1"/>
    <property type="match status" value="1"/>
</dbReference>
<keyword evidence="3" id="KW-1003">Cell membrane</keyword>
<dbReference type="GO" id="GO:0055085">
    <property type="term" value="P:transmembrane transport"/>
    <property type="evidence" value="ECO:0007669"/>
    <property type="project" value="InterPro"/>
</dbReference>
<comment type="subcellular location">
    <subcellularLocation>
        <location evidence="1 7">Cell membrane</location>
        <topology evidence="1 7">Multi-pass membrane protein</topology>
    </subcellularLocation>
</comment>
<gene>
    <name evidence="9" type="ordered locus">Tlet_1129</name>
</gene>
<evidence type="ECO:0000256" key="6">
    <source>
        <dbReference type="ARBA" id="ARBA00023136"/>
    </source>
</evidence>
<keyword evidence="10" id="KW-1185">Reference proteome</keyword>
<evidence type="ECO:0000259" key="8">
    <source>
        <dbReference type="PROSITE" id="PS50928"/>
    </source>
</evidence>
<feature type="domain" description="ABC transmembrane type-1" evidence="8">
    <location>
        <begin position="70"/>
        <end position="261"/>
    </location>
</feature>
<dbReference type="AlphaFoldDB" id="A8F6B0"/>
<dbReference type="GO" id="GO:0005886">
    <property type="term" value="C:plasma membrane"/>
    <property type="evidence" value="ECO:0007669"/>
    <property type="project" value="UniProtKB-SubCell"/>
</dbReference>
<dbReference type="PANTHER" id="PTHR43744">
    <property type="entry name" value="ABC TRANSPORTER PERMEASE PROTEIN MG189-RELATED-RELATED"/>
    <property type="match status" value="1"/>
</dbReference>
<reference evidence="9 10" key="2">
    <citation type="journal article" date="2009" name="Proc. Natl. Acad. Sci. U.S.A.">
        <title>On the chimeric nature, thermophilic origin, and phylogenetic placement of the Thermotogales.</title>
        <authorList>
            <person name="Zhaxybayeva O."/>
            <person name="Swithers K.S."/>
            <person name="Lapierre P."/>
            <person name="Fournier G.P."/>
            <person name="Bickhart D.M."/>
            <person name="DeBoy R.T."/>
            <person name="Nelson K.E."/>
            <person name="Nesbo C.L."/>
            <person name="Doolittle W.F."/>
            <person name="Gogarten J.P."/>
            <person name="Noll K.M."/>
        </authorList>
    </citation>
    <scope>NUCLEOTIDE SEQUENCE [LARGE SCALE GENOMIC DNA]</scope>
    <source>
        <strain evidence="10">ATCC BAA-301 / DSM 14385 / NBRC 107922 / TMO</strain>
    </source>
</reference>
<keyword evidence="5 7" id="KW-1133">Transmembrane helix</keyword>
<feature type="transmembrane region" description="Helical" evidence="7">
    <location>
        <begin position="138"/>
        <end position="157"/>
    </location>
</feature>
<dbReference type="RefSeq" id="WP_012003175.1">
    <property type="nucleotide sequence ID" value="NC_009828.1"/>
</dbReference>
<proteinExistence type="inferred from homology"/>
<dbReference type="Proteomes" id="UP000002016">
    <property type="component" value="Chromosome"/>
</dbReference>